<sequence length="521" mass="59483">MELIQALKTALLLALMIAASFGNLWGYKILGLFPYNGKSHVIMFKSIMEGLAKRDHDVQVLSHYPLETPLENYTDLSVSGSIPLPNNQKSFELFDYAHLDIFNVRSLISLYHRIEEHEDVMKTEAVQKLMNSTERYDLIITESFVTDMTLGFVNKFKVPFVLLNSCSLPSWTGSLVASPQNPSFIPHFQSRFSPRMTFSERLRNTLGLATRLAAWYWFFVPQNQRIMNRYFGDNSPALLKIAKNVSLVLVNTHYSITGSRPFAPNVLEVGGIHIGPPKTLPRDINDFIESSTHGVIYFCLGSLLRAATLPEEKKEAFLNAFSQLKERVLWKFEDDTIIPPNNVMMRKWMPQRDILAHPKVKLFISHGGLMGTIEAVSEGKPILGMPMTADQGLNIRALESQGMAVFLDYQHIDKKTLMQSMREILKPKYKDRAEEASKIFHDRSMSPMDTAIYWIEYVIRNKGAGHLRSAAVDLPFYQYLLLDVVIFIILCLSVMMYLVYYVLQCTISKRTESKNATKKQN</sequence>
<name>A0A873P555_TRIVP</name>
<evidence type="ECO:0000256" key="3">
    <source>
        <dbReference type="ARBA" id="ARBA00022676"/>
    </source>
</evidence>
<keyword evidence="7 12" id="KW-1133">Transmembrane helix</keyword>
<comment type="similarity">
    <text evidence="2 11">Belongs to the UDP-glycosyltransferase family.</text>
</comment>
<dbReference type="InterPro" id="IPR035595">
    <property type="entry name" value="UDP_glycos_trans_CS"/>
</dbReference>
<dbReference type="SUPFAM" id="SSF53756">
    <property type="entry name" value="UDP-Glycosyltransferase/glycogen phosphorylase"/>
    <property type="match status" value="1"/>
</dbReference>
<dbReference type="GO" id="GO:0005783">
    <property type="term" value="C:endoplasmic reticulum"/>
    <property type="evidence" value="ECO:0007669"/>
    <property type="project" value="UniProtKB-SubCell"/>
</dbReference>
<dbReference type="FunFam" id="3.40.50.2000:FF:000050">
    <property type="entry name" value="UDP-glucuronosyltransferase"/>
    <property type="match status" value="1"/>
</dbReference>
<dbReference type="GO" id="GO:0016020">
    <property type="term" value="C:membrane"/>
    <property type="evidence" value="ECO:0007669"/>
    <property type="project" value="UniProtKB-SubCell"/>
</dbReference>
<evidence type="ECO:0000256" key="2">
    <source>
        <dbReference type="ARBA" id="ARBA00009995"/>
    </source>
</evidence>
<feature type="transmembrane region" description="Helical" evidence="12">
    <location>
        <begin position="476"/>
        <end position="503"/>
    </location>
</feature>
<evidence type="ECO:0000256" key="7">
    <source>
        <dbReference type="ARBA" id="ARBA00022989"/>
    </source>
</evidence>
<dbReference type="EC" id="2.4.1.17" evidence="12"/>
<dbReference type="EMBL" id="MT012622">
    <property type="protein sequence ID" value="QPA18404.1"/>
    <property type="molecule type" value="mRNA"/>
</dbReference>
<keyword evidence="4 11" id="KW-0808">Transferase</keyword>
<evidence type="ECO:0000313" key="13">
    <source>
        <dbReference type="EMBL" id="QPA18404.1"/>
    </source>
</evidence>
<evidence type="ECO:0000256" key="8">
    <source>
        <dbReference type="ARBA" id="ARBA00023136"/>
    </source>
</evidence>
<evidence type="ECO:0000256" key="11">
    <source>
        <dbReference type="RuleBase" id="RU003718"/>
    </source>
</evidence>
<keyword evidence="5 12" id="KW-0812">Transmembrane</keyword>
<evidence type="ECO:0000256" key="4">
    <source>
        <dbReference type="ARBA" id="ARBA00022679"/>
    </source>
</evidence>
<dbReference type="Gene3D" id="3.40.50.2000">
    <property type="entry name" value="Glycogen Phosphorylase B"/>
    <property type="match status" value="2"/>
</dbReference>
<keyword evidence="3 11" id="KW-0328">Glycosyltransferase</keyword>
<dbReference type="InterPro" id="IPR002213">
    <property type="entry name" value="UDP_glucos_trans"/>
</dbReference>
<dbReference type="PROSITE" id="PS00375">
    <property type="entry name" value="UDPGT"/>
    <property type="match status" value="1"/>
</dbReference>
<evidence type="ECO:0000256" key="1">
    <source>
        <dbReference type="ARBA" id="ARBA00004240"/>
    </source>
</evidence>
<dbReference type="InterPro" id="IPR050271">
    <property type="entry name" value="UDP-glycosyltransferase"/>
</dbReference>
<comment type="subcellular location">
    <subcellularLocation>
        <location evidence="10">Endomembrane system</location>
        <topology evidence="10">Single-pass type I membrane protein</topology>
    </subcellularLocation>
    <subcellularLocation>
        <location evidence="1">Endoplasmic reticulum</location>
    </subcellularLocation>
    <subcellularLocation>
        <location evidence="12">Membrane</location>
        <topology evidence="12">Single-pass membrane protein</topology>
    </subcellularLocation>
</comment>
<comment type="catalytic activity">
    <reaction evidence="12">
        <text>glucuronate acceptor + UDP-alpha-D-glucuronate = acceptor beta-D-glucuronoside + UDP + H(+)</text>
        <dbReference type="Rhea" id="RHEA:21032"/>
        <dbReference type="ChEBI" id="CHEBI:15378"/>
        <dbReference type="ChEBI" id="CHEBI:58052"/>
        <dbReference type="ChEBI" id="CHEBI:58223"/>
        <dbReference type="ChEBI" id="CHEBI:132367"/>
        <dbReference type="ChEBI" id="CHEBI:132368"/>
        <dbReference type="EC" id="2.4.1.17"/>
    </reaction>
</comment>
<evidence type="ECO:0000256" key="10">
    <source>
        <dbReference type="ARBA" id="ARBA00046288"/>
    </source>
</evidence>
<reference evidence="13" key="1">
    <citation type="submission" date="2020-01" db="EMBL/GenBank/DDBJ databases">
        <authorList>
            <person name="Pym A.M."/>
            <person name="Bass C."/>
            <person name="Singh K.S."/>
        </authorList>
    </citation>
    <scope>NUCLEOTIDE SEQUENCE</scope>
</reference>
<dbReference type="AlphaFoldDB" id="A0A873P555"/>
<dbReference type="PANTHER" id="PTHR48043">
    <property type="entry name" value="EG:EG0003.4 PROTEIN-RELATED"/>
    <property type="match status" value="1"/>
</dbReference>
<evidence type="ECO:0000256" key="9">
    <source>
        <dbReference type="ARBA" id="ARBA00023180"/>
    </source>
</evidence>
<dbReference type="CDD" id="cd03784">
    <property type="entry name" value="GT1_Gtf-like"/>
    <property type="match status" value="1"/>
</dbReference>
<evidence type="ECO:0000256" key="5">
    <source>
        <dbReference type="ARBA" id="ARBA00022692"/>
    </source>
</evidence>
<dbReference type="PANTHER" id="PTHR48043:SF114">
    <property type="entry name" value="IP04436P-RELATED"/>
    <property type="match status" value="1"/>
</dbReference>
<keyword evidence="9" id="KW-0325">Glycoprotein</keyword>
<proteinExistence type="evidence at transcript level"/>
<gene>
    <name evidence="13" type="primary">UGT360B6</name>
</gene>
<keyword evidence="6" id="KW-0256">Endoplasmic reticulum</keyword>
<accession>A0A873P555</accession>
<dbReference type="GO" id="GO:0015020">
    <property type="term" value="F:glucuronosyltransferase activity"/>
    <property type="evidence" value="ECO:0007669"/>
    <property type="project" value="UniProtKB-EC"/>
</dbReference>
<evidence type="ECO:0000256" key="12">
    <source>
        <dbReference type="RuleBase" id="RU362059"/>
    </source>
</evidence>
<protein>
    <recommendedName>
        <fullName evidence="12">UDP-glucuronosyltransferase</fullName>
        <ecNumber evidence="12">2.4.1.17</ecNumber>
    </recommendedName>
</protein>
<reference evidence="13" key="2">
    <citation type="journal article" name="BMC Genomics">
        <title>Host plant adaptation in the polyphagous whitefly, Trialeurodes vaporariorum, is associated with transcriptional plasticity and altered sensitivity to insecticides.</title>
        <authorList>
            <person name="Pym A."/>
            <person name="Singh K.S."/>
            <person name="Nordgren A."/>
            <person name="Davies T.G.E."/>
            <person name="Zimmer C.T."/>
            <person name="Elias J."/>
            <person name="Slater R."/>
            <person name="Bass C."/>
        </authorList>
    </citation>
    <scope>NUCLEOTIDE SEQUENCE</scope>
</reference>
<keyword evidence="8 12" id="KW-0472">Membrane</keyword>
<organism evidence="13">
    <name type="scientific">Trialeurodes vaporariorum</name>
    <name type="common">Greenhouse whitefly</name>
    <name type="synonym">Aleyrodes vaporariorum</name>
    <dbReference type="NCBI Taxonomy" id="88556"/>
    <lineage>
        <taxon>Eukaryota</taxon>
        <taxon>Metazoa</taxon>
        <taxon>Ecdysozoa</taxon>
        <taxon>Arthropoda</taxon>
        <taxon>Hexapoda</taxon>
        <taxon>Insecta</taxon>
        <taxon>Pterygota</taxon>
        <taxon>Neoptera</taxon>
        <taxon>Paraneoptera</taxon>
        <taxon>Hemiptera</taxon>
        <taxon>Sternorrhyncha</taxon>
        <taxon>Aleyrodoidea</taxon>
        <taxon>Aleyrodidae</taxon>
        <taxon>Aleyrodinae</taxon>
        <taxon>Trialeurodes</taxon>
    </lineage>
</organism>
<evidence type="ECO:0000256" key="6">
    <source>
        <dbReference type="ARBA" id="ARBA00022824"/>
    </source>
</evidence>
<dbReference type="Pfam" id="PF00201">
    <property type="entry name" value="UDPGT"/>
    <property type="match status" value="1"/>
</dbReference>